<keyword evidence="4" id="KW-1003">Cell membrane</keyword>
<dbReference type="PROSITE" id="PS50113">
    <property type="entry name" value="PAC"/>
    <property type="match status" value="2"/>
</dbReference>
<dbReference type="SMART" id="SM00387">
    <property type="entry name" value="HATPase_c"/>
    <property type="match status" value="1"/>
</dbReference>
<dbReference type="InterPro" id="IPR036641">
    <property type="entry name" value="HPT_dom_sf"/>
</dbReference>
<evidence type="ECO:0000256" key="14">
    <source>
        <dbReference type="ARBA" id="ARBA00064003"/>
    </source>
</evidence>
<dbReference type="HOGENOM" id="CLU_000445_114_15_10"/>
<dbReference type="InterPro" id="IPR001789">
    <property type="entry name" value="Sig_transdc_resp-reg_receiver"/>
</dbReference>
<keyword evidence="25" id="KW-1185">Reference proteome</keyword>
<feature type="domain" description="PAC" evidence="22">
    <location>
        <begin position="499"/>
        <end position="550"/>
    </location>
</feature>
<dbReference type="GO" id="GO:0005524">
    <property type="term" value="F:ATP binding"/>
    <property type="evidence" value="ECO:0007669"/>
    <property type="project" value="UniProtKB-KW"/>
</dbReference>
<protein>
    <recommendedName>
        <fullName evidence="15">Sensory/regulatory protein RpfC</fullName>
        <ecNumber evidence="3">2.7.13.3</ecNumber>
    </recommendedName>
</protein>
<dbReference type="AlphaFoldDB" id="W8ERE7"/>
<evidence type="ECO:0000256" key="2">
    <source>
        <dbReference type="ARBA" id="ARBA00004651"/>
    </source>
</evidence>
<dbReference type="InterPro" id="IPR005467">
    <property type="entry name" value="His_kinase_dom"/>
</dbReference>
<dbReference type="SUPFAM" id="SSF55874">
    <property type="entry name" value="ATPase domain of HSP90 chaperone/DNA topoisomerase II/histidine kinase"/>
    <property type="match status" value="1"/>
</dbReference>
<dbReference type="InterPro" id="IPR036097">
    <property type="entry name" value="HisK_dim/P_sf"/>
</dbReference>
<proteinExistence type="predicted"/>
<feature type="domain" description="PAS" evidence="21">
    <location>
        <begin position="49"/>
        <end position="93"/>
    </location>
</feature>
<dbReference type="FunFam" id="3.30.565.10:FF:000010">
    <property type="entry name" value="Sensor histidine kinase RcsC"/>
    <property type="match status" value="1"/>
</dbReference>
<keyword evidence="12" id="KW-0902">Two-component regulatory system</keyword>
<comment type="catalytic activity">
    <reaction evidence="1">
        <text>ATP + protein L-histidine = ADP + protein N-phospho-L-histidine.</text>
        <dbReference type="EC" id="2.7.13.3"/>
    </reaction>
</comment>
<dbReference type="Pfam" id="PF02518">
    <property type="entry name" value="HATPase_c"/>
    <property type="match status" value="1"/>
</dbReference>
<evidence type="ECO:0000256" key="1">
    <source>
        <dbReference type="ARBA" id="ARBA00000085"/>
    </source>
</evidence>
<dbReference type="Gene3D" id="1.20.120.160">
    <property type="entry name" value="HPT domain"/>
    <property type="match status" value="1"/>
</dbReference>
<evidence type="ECO:0000256" key="13">
    <source>
        <dbReference type="ARBA" id="ARBA00023136"/>
    </source>
</evidence>
<feature type="domain" description="PAC" evidence="22">
    <location>
        <begin position="364"/>
        <end position="416"/>
    </location>
</feature>
<dbReference type="InterPro" id="IPR035965">
    <property type="entry name" value="PAS-like_dom_sf"/>
</dbReference>
<dbReference type="InterPro" id="IPR013656">
    <property type="entry name" value="PAS_4"/>
</dbReference>
<dbReference type="SMART" id="SM00388">
    <property type="entry name" value="HisKA"/>
    <property type="match status" value="1"/>
</dbReference>
<dbReference type="SUPFAM" id="SSF52172">
    <property type="entry name" value="CheY-like"/>
    <property type="match status" value="1"/>
</dbReference>
<evidence type="ECO:0000259" key="23">
    <source>
        <dbReference type="PROSITE" id="PS50894"/>
    </source>
</evidence>
<dbReference type="CDD" id="cd00130">
    <property type="entry name" value="PAS"/>
    <property type="match status" value="3"/>
</dbReference>
<keyword evidence="10" id="KW-0067">ATP-binding</keyword>
<feature type="domain" description="HPt" evidence="23">
    <location>
        <begin position="1106"/>
        <end position="1202"/>
    </location>
</feature>
<dbReference type="KEGG" id="hsw:Hsw_0119"/>
<dbReference type="GO" id="GO:0005886">
    <property type="term" value="C:plasma membrane"/>
    <property type="evidence" value="ECO:0007669"/>
    <property type="project" value="UniProtKB-SubCell"/>
</dbReference>
<comment type="subcellular location">
    <subcellularLocation>
        <location evidence="2">Cell membrane</location>
        <topology evidence="2">Multi-pass membrane protein</topology>
    </subcellularLocation>
</comment>
<dbReference type="Gene3D" id="3.30.565.10">
    <property type="entry name" value="Histidine kinase-like ATPase, C-terminal domain"/>
    <property type="match status" value="1"/>
</dbReference>
<evidence type="ECO:0000259" key="21">
    <source>
        <dbReference type="PROSITE" id="PS50112"/>
    </source>
</evidence>
<dbReference type="Gene3D" id="3.40.50.2300">
    <property type="match status" value="1"/>
</dbReference>
<evidence type="ECO:0000259" key="22">
    <source>
        <dbReference type="PROSITE" id="PS50113"/>
    </source>
</evidence>
<dbReference type="SUPFAM" id="SSF47384">
    <property type="entry name" value="Homodimeric domain of signal transducing histidine kinase"/>
    <property type="match status" value="1"/>
</dbReference>
<evidence type="ECO:0000256" key="9">
    <source>
        <dbReference type="ARBA" id="ARBA00022777"/>
    </source>
</evidence>
<dbReference type="PRINTS" id="PR00344">
    <property type="entry name" value="BCTRLSENSOR"/>
</dbReference>
<evidence type="ECO:0000256" key="16">
    <source>
        <dbReference type="PROSITE-ProRule" id="PRU00110"/>
    </source>
</evidence>
<keyword evidence="7" id="KW-0812">Transmembrane</keyword>
<dbReference type="SUPFAM" id="SSF47226">
    <property type="entry name" value="Histidine-containing phosphotransfer domain, HPT domain"/>
    <property type="match status" value="1"/>
</dbReference>
<dbReference type="RefSeq" id="WP_044000628.1">
    <property type="nucleotide sequence ID" value="NZ_CP007145.1"/>
</dbReference>
<dbReference type="InterPro" id="IPR003661">
    <property type="entry name" value="HisK_dim/P_dom"/>
</dbReference>
<dbReference type="OrthoDB" id="9797097at2"/>
<keyword evidence="5 17" id="KW-0597">Phosphoprotein</keyword>
<dbReference type="Proteomes" id="UP000019423">
    <property type="component" value="Chromosome"/>
</dbReference>
<evidence type="ECO:0000259" key="20">
    <source>
        <dbReference type="PROSITE" id="PS50110"/>
    </source>
</evidence>
<dbReference type="InterPro" id="IPR008207">
    <property type="entry name" value="Sig_transdc_His_kin_Hpt_dom"/>
</dbReference>
<dbReference type="SMART" id="SM00086">
    <property type="entry name" value="PAC"/>
    <property type="match status" value="3"/>
</dbReference>
<organism evidence="24 25">
    <name type="scientific">Hymenobacter swuensis DY53</name>
    <dbReference type="NCBI Taxonomy" id="1227739"/>
    <lineage>
        <taxon>Bacteria</taxon>
        <taxon>Pseudomonadati</taxon>
        <taxon>Bacteroidota</taxon>
        <taxon>Cytophagia</taxon>
        <taxon>Cytophagales</taxon>
        <taxon>Hymenobacteraceae</taxon>
        <taxon>Hymenobacter</taxon>
    </lineage>
</organism>
<keyword evidence="11" id="KW-1133">Transmembrane helix</keyword>
<dbReference type="PROSITE" id="PS50109">
    <property type="entry name" value="HIS_KIN"/>
    <property type="match status" value="1"/>
</dbReference>
<dbReference type="NCBIfam" id="TIGR00229">
    <property type="entry name" value="sensory_box"/>
    <property type="match status" value="2"/>
</dbReference>
<keyword evidence="8" id="KW-0547">Nucleotide-binding</keyword>
<dbReference type="CDD" id="cd17546">
    <property type="entry name" value="REC_hyHK_CKI1_RcsC-like"/>
    <property type="match status" value="1"/>
</dbReference>
<evidence type="ECO:0000256" key="10">
    <source>
        <dbReference type="ARBA" id="ARBA00022840"/>
    </source>
</evidence>
<dbReference type="GO" id="GO:0000155">
    <property type="term" value="F:phosphorelay sensor kinase activity"/>
    <property type="evidence" value="ECO:0007669"/>
    <property type="project" value="InterPro"/>
</dbReference>
<dbReference type="InterPro" id="IPR036890">
    <property type="entry name" value="HATPase_C_sf"/>
</dbReference>
<dbReference type="SUPFAM" id="SSF55785">
    <property type="entry name" value="PYP-like sensor domain (PAS domain)"/>
    <property type="match status" value="3"/>
</dbReference>
<accession>W8ERE7</accession>
<dbReference type="Pfam" id="PF00512">
    <property type="entry name" value="HisKA"/>
    <property type="match status" value="1"/>
</dbReference>
<dbReference type="Gene3D" id="1.10.287.130">
    <property type="match status" value="1"/>
</dbReference>
<evidence type="ECO:0000259" key="19">
    <source>
        <dbReference type="PROSITE" id="PS50109"/>
    </source>
</evidence>
<gene>
    <name evidence="24" type="ORF">Hsw_0119</name>
</gene>
<dbReference type="PROSITE" id="PS50894">
    <property type="entry name" value="HPT"/>
    <property type="match status" value="1"/>
</dbReference>
<dbReference type="PANTHER" id="PTHR45339:SF1">
    <property type="entry name" value="HYBRID SIGNAL TRANSDUCTION HISTIDINE KINASE J"/>
    <property type="match status" value="1"/>
</dbReference>
<dbReference type="eggNOG" id="COG2205">
    <property type="taxonomic scope" value="Bacteria"/>
</dbReference>
<dbReference type="PANTHER" id="PTHR45339">
    <property type="entry name" value="HYBRID SIGNAL TRANSDUCTION HISTIDINE KINASE J"/>
    <property type="match status" value="1"/>
</dbReference>
<reference evidence="24 25" key="1">
    <citation type="submission" date="2014-01" db="EMBL/GenBank/DDBJ databases">
        <title>Complete genome sequence of ionizing-radiation resistance bacterium Hymenobacter swuensis DY53.</title>
        <authorList>
            <person name="Jung J.-H."/>
            <person name="Jeong S.-W."/>
            <person name="Joe M.-H."/>
            <person name="Cho y.-j."/>
            <person name="Kim M.-K."/>
            <person name="Lim S.-Y."/>
        </authorList>
    </citation>
    <scope>NUCLEOTIDE SEQUENCE [LARGE SCALE GENOMIC DNA]</scope>
    <source>
        <strain evidence="24 25">DY53</strain>
    </source>
</reference>
<evidence type="ECO:0000256" key="17">
    <source>
        <dbReference type="PROSITE-ProRule" id="PRU00169"/>
    </source>
</evidence>
<dbReference type="InterPro" id="IPR003594">
    <property type="entry name" value="HATPase_dom"/>
</dbReference>
<evidence type="ECO:0000256" key="8">
    <source>
        <dbReference type="ARBA" id="ARBA00022741"/>
    </source>
</evidence>
<dbReference type="PROSITE" id="PS50112">
    <property type="entry name" value="PAS"/>
    <property type="match status" value="2"/>
</dbReference>
<feature type="modified residue" description="Phosphohistidine" evidence="16">
    <location>
        <position position="1145"/>
    </location>
</feature>
<feature type="modified residue" description="4-aspartylphosphate" evidence="17">
    <location>
        <position position="985"/>
    </location>
</feature>
<dbReference type="Pfam" id="PF08448">
    <property type="entry name" value="PAS_4"/>
    <property type="match status" value="3"/>
</dbReference>
<dbReference type="Pfam" id="PF00072">
    <property type="entry name" value="Response_reg"/>
    <property type="match status" value="1"/>
</dbReference>
<dbReference type="SMART" id="SM00448">
    <property type="entry name" value="REC"/>
    <property type="match status" value="1"/>
</dbReference>
<evidence type="ECO:0000256" key="15">
    <source>
        <dbReference type="ARBA" id="ARBA00068150"/>
    </source>
</evidence>
<dbReference type="InterPro" id="IPR000700">
    <property type="entry name" value="PAS-assoc_C"/>
</dbReference>
<evidence type="ECO:0000256" key="5">
    <source>
        <dbReference type="ARBA" id="ARBA00022553"/>
    </source>
</evidence>
<keyword evidence="18" id="KW-0175">Coiled coil</keyword>
<evidence type="ECO:0000313" key="25">
    <source>
        <dbReference type="Proteomes" id="UP000019423"/>
    </source>
</evidence>
<evidence type="ECO:0000256" key="4">
    <source>
        <dbReference type="ARBA" id="ARBA00022475"/>
    </source>
</evidence>
<dbReference type="CDD" id="cd16922">
    <property type="entry name" value="HATPase_EvgS-ArcB-TorS-like"/>
    <property type="match status" value="1"/>
</dbReference>
<evidence type="ECO:0000256" key="11">
    <source>
        <dbReference type="ARBA" id="ARBA00022989"/>
    </source>
</evidence>
<dbReference type="CDD" id="cd00082">
    <property type="entry name" value="HisKA"/>
    <property type="match status" value="1"/>
</dbReference>
<dbReference type="InterPro" id="IPR011006">
    <property type="entry name" value="CheY-like_superfamily"/>
</dbReference>
<dbReference type="InterPro" id="IPR004358">
    <property type="entry name" value="Sig_transdc_His_kin-like_C"/>
</dbReference>
<comment type="subunit">
    <text evidence="14">At low DSF concentrations, interacts with RpfF.</text>
</comment>
<feature type="domain" description="Response regulatory" evidence="20">
    <location>
        <begin position="936"/>
        <end position="1053"/>
    </location>
</feature>
<evidence type="ECO:0000256" key="12">
    <source>
        <dbReference type="ARBA" id="ARBA00023012"/>
    </source>
</evidence>
<evidence type="ECO:0000256" key="3">
    <source>
        <dbReference type="ARBA" id="ARBA00012438"/>
    </source>
</evidence>
<feature type="domain" description="Histidine kinase" evidence="19">
    <location>
        <begin position="692"/>
        <end position="913"/>
    </location>
</feature>
<evidence type="ECO:0000313" key="24">
    <source>
        <dbReference type="EMBL" id="AHJ95714.1"/>
    </source>
</evidence>
<evidence type="ECO:0000256" key="6">
    <source>
        <dbReference type="ARBA" id="ARBA00022679"/>
    </source>
</evidence>
<dbReference type="InterPro" id="IPR000014">
    <property type="entry name" value="PAS"/>
</dbReference>
<keyword evidence="6 24" id="KW-0808">Transferase</keyword>
<name>W8ERE7_9BACT</name>
<dbReference type="FunFam" id="1.10.287.130:FF:000002">
    <property type="entry name" value="Two-component osmosensing histidine kinase"/>
    <property type="match status" value="1"/>
</dbReference>
<dbReference type="STRING" id="1227739.Hsw_0119"/>
<dbReference type="EC" id="2.7.13.3" evidence="3"/>
<feature type="domain" description="PAS" evidence="21">
    <location>
        <begin position="551"/>
        <end position="621"/>
    </location>
</feature>
<dbReference type="Gene3D" id="3.30.450.20">
    <property type="entry name" value="PAS domain"/>
    <property type="match status" value="4"/>
</dbReference>
<dbReference type="EMBL" id="CP007145">
    <property type="protein sequence ID" value="AHJ95714.1"/>
    <property type="molecule type" value="Genomic_DNA"/>
</dbReference>
<keyword evidence="9 24" id="KW-0418">Kinase</keyword>
<dbReference type="PROSITE" id="PS50110">
    <property type="entry name" value="RESPONSE_REGULATORY"/>
    <property type="match status" value="1"/>
</dbReference>
<feature type="coiled-coil region" evidence="18">
    <location>
        <begin position="11"/>
        <end position="38"/>
    </location>
</feature>
<dbReference type="PATRIC" id="fig|1227739.3.peg.392"/>
<keyword evidence="13" id="KW-0472">Membrane</keyword>
<dbReference type="SMART" id="SM00091">
    <property type="entry name" value="PAS"/>
    <property type="match status" value="5"/>
</dbReference>
<dbReference type="InterPro" id="IPR001610">
    <property type="entry name" value="PAC"/>
</dbReference>
<feature type="coiled-coil region" evidence="18">
    <location>
        <begin position="658"/>
        <end position="685"/>
    </location>
</feature>
<evidence type="ECO:0000256" key="7">
    <source>
        <dbReference type="ARBA" id="ARBA00022692"/>
    </source>
</evidence>
<evidence type="ECO:0000256" key="18">
    <source>
        <dbReference type="SAM" id="Coils"/>
    </source>
</evidence>
<sequence length="1208" mass="134766">MSLSPDSPTTLEALTAQLAQERQERLAAEQQIQTLRRHLSSTQRTVSRLTDSITRLTQNLRVGVLVAHQNGMIALLNQEFCDLLGLEELPTLGGPEQPVQPILDALIAQSARPDATRQRLETMLLVDQRVLGEDLELADSTVLELDFIPLSGQDELVASGYLLSFRDVTQARRAEQYLHSLSRIPGQNPNPVLRLHADGRLLYSNPAAEELRREYQDPHDEPELARQLYQAAIEALAADARLVQREIGFRGRCFQLAIAPFIDDQYVNLYFTDITSLKDAETKLVDQQEFYETVLNHLPADVAVFDAEHRYRFVNPAAIRNYELRQWIIGHDDFEYAAHRGRSDEQAHRRRALFEQAVQQRSVLAWEEQIPMPNGSPRLALRHMQAVFGAHDELRMVIGYGVDITERHAAEQRLRTSEARLQEQQDFVQQVVDTTSSIIWVANADGGVIFHNQAFADLMDTGRHRSATPDTMAPDDPVATENRDHFATIQHVIETGREMTYESSFTQLTGTVRWFQTVVRPLPRADGTLNILGVSNDITEMKQARQTLERNAKQYRDLMHYSQALICTHDLRGVLLSVNPAAAQIVGVVPEMLVGRTLHQVLTPDLHPKLNQYLAQALEQQELTGLMTLRGPDGRPHHLMYNNYRVEEPGELPYVIAYGQEITERIQAEQELVRAKEEAETIACAKENFLANMSHEIRTPINGVLGMAGLLAKTSLDTSQQEYLRILRNSGRHLLTVINDVLDVAKIESGKLEIEQIPFDICQSIKEAVQSLAYRAEEKGIEFRVAPLLLAHPVVIGDAGRLNQILLNLLSNAIKFTARGVVELGGRLLEETPDSLALEFQVRDTGIGISPDKQEAIFESFSQAYADISRRFGGTGLGLTISRSLVQQLGGRMWVESAEGQGSTFFFTLTLPKGRLTFPEGTPLAPPNYAVLRGKRVLLVEDHPVNQQLALMILENWEVETHVASDGNEAIDQLEARLYDVVLMDIQMPGMSGLDVTHRLRLHPDPLRAGTPVIALTANVMRSDNEAYRAAGLDYLSKPFEEDDLFRKLEANLRPTPVAELEDSPAATTQPQPAAVVLSAEPLPNTSEPETLVFNLSRLRDTAHGSTIFMQKVIGSFRTHTPVMVAQLQEAATAGDWITVGSLAHKLRPSLHLLGIEAAYAPVAQLEPFSRPESPLPIPSDEELLAISQQLTDTLSTAVEQLGNAHIE</sequence>